<dbReference type="PANTHER" id="PTHR14859">
    <property type="entry name" value="CALCOFLUOR WHITE HYPERSENSITIVE PROTEIN PRECURSOR"/>
    <property type="match status" value="1"/>
</dbReference>
<dbReference type="GeneID" id="102803725"/>
<dbReference type="Pfam" id="PF23226">
    <property type="entry name" value="Exo_endo_phos_PGAP2IP"/>
    <property type="match status" value="1"/>
</dbReference>
<feature type="domain" description="PGAP2IP C-terminal nuclease-like" evidence="3">
    <location>
        <begin position="85"/>
        <end position="210"/>
    </location>
</feature>
<sequence length="212" mass="23390">ERTYVLLLIIIVSIGHAFGRSDPKDHDDKSTTHIAFSDLDGTGPYSVYADFRILLVLVSLIGLGGFAPRFMTEQFIAAPQKSEPKTFSTMIWSVKFMHDNNGWSTFDRAATVINNTEADVISFLESDASKPFLGNNDITMWMSEKLGMYSDFGPSTASHTWGNNLMSKYKIVKAVHHLLPSPDGQVGPAIHATLNISGTMVDIVTARNGNYR</sequence>
<dbReference type="Proteomes" id="UP000694865">
    <property type="component" value="Unplaced"/>
</dbReference>
<gene>
    <name evidence="5" type="primary">LOC102803725</name>
</gene>
<evidence type="ECO:0000313" key="4">
    <source>
        <dbReference type="Proteomes" id="UP000694865"/>
    </source>
</evidence>
<evidence type="ECO:0000256" key="2">
    <source>
        <dbReference type="SAM" id="SignalP"/>
    </source>
</evidence>
<reference evidence="5" key="1">
    <citation type="submission" date="2025-08" db="UniProtKB">
        <authorList>
            <consortium name="RefSeq"/>
        </authorList>
    </citation>
    <scope>IDENTIFICATION</scope>
    <source>
        <tissue evidence="5">Testes</tissue>
    </source>
</reference>
<feature type="chain" id="PRO_5047395890" evidence="2">
    <location>
        <begin position="20"/>
        <end position="212"/>
    </location>
</feature>
<feature type="signal peptide" evidence="2">
    <location>
        <begin position="1"/>
        <end position="19"/>
    </location>
</feature>
<dbReference type="Gene3D" id="3.60.10.10">
    <property type="entry name" value="Endonuclease/exonuclease/phosphatase"/>
    <property type="match status" value="1"/>
</dbReference>
<feature type="transmembrane region" description="Helical" evidence="1">
    <location>
        <begin position="51"/>
        <end position="71"/>
    </location>
</feature>
<evidence type="ECO:0000313" key="5">
    <source>
        <dbReference type="RefSeq" id="XP_006816127.1"/>
    </source>
</evidence>
<keyword evidence="1" id="KW-0812">Transmembrane</keyword>
<keyword evidence="2" id="KW-0732">Signal</keyword>
<feature type="non-terminal residue" evidence="5">
    <location>
        <position position="212"/>
    </location>
</feature>
<dbReference type="RefSeq" id="XP_006816127.1">
    <property type="nucleotide sequence ID" value="XM_006816064.1"/>
</dbReference>
<name>A0ABM0M7Y6_SACKO</name>
<dbReference type="PANTHER" id="PTHR14859:SF1">
    <property type="entry name" value="PGAP2-INTERACTING PROTEIN"/>
    <property type="match status" value="1"/>
</dbReference>
<protein>
    <submittedName>
        <fullName evidence="5">PGAP2-interacting protein-like</fullName>
    </submittedName>
</protein>
<evidence type="ECO:0000256" key="1">
    <source>
        <dbReference type="SAM" id="Phobius"/>
    </source>
</evidence>
<keyword evidence="1" id="KW-1133">Transmembrane helix</keyword>
<organism evidence="4 5">
    <name type="scientific">Saccoglossus kowalevskii</name>
    <name type="common">Acorn worm</name>
    <dbReference type="NCBI Taxonomy" id="10224"/>
    <lineage>
        <taxon>Eukaryota</taxon>
        <taxon>Metazoa</taxon>
        <taxon>Hemichordata</taxon>
        <taxon>Enteropneusta</taxon>
        <taxon>Harrimaniidae</taxon>
        <taxon>Saccoglossus</taxon>
    </lineage>
</organism>
<accession>A0ABM0M7Y6</accession>
<feature type="non-terminal residue" evidence="5">
    <location>
        <position position="1"/>
    </location>
</feature>
<dbReference type="InterPro" id="IPR051916">
    <property type="entry name" value="GPI-anchor_lipid_remodeler"/>
</dbReference>
<keyword evidence="1" id="KW-0472">Membrane</keyword>
<dbReference type="SUPFAM" id="SSF56219">
    <property type="entry name" value="DNase I-like"/>
    <property type="match status" value="1"/>
</dbReference>
<proteinExistence type="predicted"/>
<dbReference type="InterPro" id="IPR036691">
    <property type="entry name" value="Endo/exonu/phosph_ase_sf"/>
</dbReference>
<dbReference type="InterPro" id="IPR057315">
    <property type="entry name" value="Exo_endo_phos_PGAP2IP_C"/>
</dbReference>
<evidence type="ECO:0000259" key="3">
    <source>
        <dbReference type="Pfam" id="PF23226"/>
    </source>
</evidence>
<keyword evidence="4" id="KW-1185">Reference proteome</keyword>